<evidence type="ECO:0000313" key="2">
    <source>
        <dbReference type="Proteomes" id="UP000887159"/>
    </source>
</evidence>
<dbReference type="EMBL" id="BMAU01021319">
    <property type="protein sequence ID" value="GFY12942.1"/>
    <property type="molecule type" value="Genomic_DNA"/>
</dbReference>
<accession>A0A8X6SPP1</accession>
<comment type="caution">
    <text evidence="1">The sequence shown here is derived from an EMBL/GenBank/DDBJ whole genome shotgun (WGS) entry which is preliminary data.</text>
</comment>
<proteinExistence type="predicted"/>
<protein>
    <submittedName>
        <fullName evidence="1">Integrase_H2C2 domain-containing protein</fullName>
    </submittedName>
</protein>
<evidence type="ECO:0000313" key="1">
    <source>
        <dbReference type="EMBL" id="GFY12942.1"/>
    </source>
</evidence>
<dbReference type="Proteomes" id="UP000887159">
    <property type="component" value="Unassembled WGS sequence"/>
</dbReference>
<keyword evidence="2" id="KW-1185">Reference proteome</keyword>
<reference evidence="1" key="1">
    <citation type="submission" date="2020-08" db="EMBL/GenBank/DDBJ databases">
        <title>Multicomponent nature underlies the extraordinary mechanical properties of spider dragline silk.</title>
        <authorList>
            <person name="Kono N."/>
            <person name="Nakamura H."/>
            <person name="Mori M."/>
            <person name="Yoshida Y."/>
            <person name="Ohtoshi R."/>
            <person name="Malay A.D."/>
            <person name="Moran D.A.P."/>
            <person name="Tomita M."/>
            <person name="Numata K."/>
            <person name="Arakawa K."/>
        </authorList>
    </citation>
    <scope>NUCLEOTIDE SEQUENCE</scope>
</reference>
<name>A0A8X6SPP1_TRICX</name>
<gene>
    <name evidence="1" type="primary">AVEN_75236_1</name>
    <name evidence="1" type="ORF">TNCV_665081</name>
</gene>
<organism evidence="1 2">
    <name type="scientific">Trichonephila clavipes</name>
    <name type="common">Golden silk orbweaver</name>
    <name type="synonym">Nephila clavipes</name>
    <dbReference type="NCBI Taxonomy" id="2585209"/>
    <lineage>
        <taxon>Eukaryota</taxon>
        <taxon>Metazoa</taxon>
        <taxon>Ecdysozoa</taxon>
        <taxon>Arthropoda</taxon>
        <taxon>Chelicerata</taxon>
        <taxon>Arachnida</taxon>
        <taxon>Araneae</taxon>
        <taxon>Araneomorphae</taxon>
        <taxon>Entelegynae</taxon>
        <taxon>Araneoidea</taxon>
        <taxon>Nephilidae</taxon>
        <taxon>Trichonephila</taxon>
    </lineage>
</organism>
<dbReference type="AlphaFoldDB" id="A0A8X6SPP1"/>
<sequence length="166" mass="19505">MNIADLLSRGCSPRQMLNSRWWEGPSWLKQNSEYWPDGEISCEPQEVNVERKKTKNANVDLANDAPPLLICNVSDYDKMIRVFAWILRFVNNCRKDYNKCKEHELSVAEIENSEKQLIRLTQTYYLPDVESLKFVTFIDNDNILRVKSKITERNDESSFFVSYIVT</sequence>